<name>A0A974H3B3_XENLA</name>
<dbReference type="AlphaFoldDB" id="A0A974H3B3"/>
<sequence>MCPLTCSPVSNMRTRHHSDQPRHFRNAWRRFVCNYGVLDTTARCKRLRKGRRISETSSGCIVMWHYRWTMYCWTMYR</sequence>
<accession>A0A974H3B3</accession>
<evidence type="ECO:0000313" key="2">
    <source>
        <dbReference type="Proteomes" id="UP000694892"/>
    </source>
</evidence>
<evidence type="ECO:0000313" key="1">
    <source>
        <dbReference type="EMBL" id="OCT63409.1"/>
    </source>
</evidence>
<gene>
    <name evidence="1" type="ORF">XELAEV_18044505mg</name>
</gene>
<reference evidence="2" key="1">
    <citation type="journal article" date="2016" name="Nature">
        <title>Genome evolution in the allotetraploid frog Xenopus laevis.</title>
        <authorList>
            <person name="Session A.M."/>
            <person name="Uno Y."/>
            <person name="Kwon T."/>
            <person name="Chapman J.A."/>
            <person name="Toyoda A."/>
            <person name="Takahashi S."/>
            <person name="Fukui A."/>
            <person name="Hikosaka A."/>
            <person name="Suzuki A."/>
            <person name="Kondo M."/>
            <person name="van Heeringen S.J."/>
            <person name="Quigley I."/>
            <person name="Heinz S."/>
            <person name="Ogino H."/>
            <person name="Ochi H."/>
            <person name="Hellsten U."/>
            <person name="Lyons J.B."/>
            <person name="Simakov O."/>
            <person name="Putnam N."/>
            <person name="Stites J."/>
            <person name="Kuroki Y."/>
            <person name="Tanaka T."/>
            <person name="Michiue T."/>
            <person name="Watanabe M."/>
            <person name="Bogdanovic O."/>
            <person name="Lister R."/>
            <person name="Georgiou G."/>
            <person name="Paranjpe S.S."/>
            <person name="van Kruijsbergen I."/>
            <person name="Shu S."/>
            <person name="Carlson J."/>
            <person name="Kinoshita T."/>
            <person name="Ohta Y."/>
            <person name="Mawaribuchi S."/>
            <person name="Jenkins J."/>
            <person name="Grimwood J."/>
            <person name="Schmutz J."/>
            <person name="Mitros T."/>
            <person name="Mozaffari S.V."/>
            <person name="Suzuki Y."/>
            <person name="Haramoto Y."/>
            <person name="Yamamoto T.S."/>
            <person name="Takagi C."/>
            <person name="Heald R."/>
            <person name="Miller K."/>
            <person name="Haudenschild C."/>
            <person name="Kitzman J."/>
            <person name="Nakayama T."/>
            <person name="Izutsu Y."/>
            <person name="Robert J."/>
            <person name="Fortriede J."/>
            <person name="Burns K."/>
            <person name="Lotay V."/>
            <person name="Karimi K."/>
            <person name="Yasuoka Y."/>
            <person name="Dichmann D.S."/>
            <person name="Flajnik M.F."/>
            <person name="Houston D.W."/>
            <person name="Shendure J."/>
            <person name="DuPasquier L."/>
            <person name="Vize P.D."/>
            <person name="Zorn A.M."/>
            <person name="Ito M."/>
            <person name="Marcotte E.M."/>
            <person name="Wallingford J.B."/>
            <person name="Ito Y."/>
            <person name="Asashima M."/>
            <person name="Ueno N."/>
            <person name="Matsuda Y."/>
            <person name="Veenstra G.J."/>
            <person name="Fujiyama A."/>
            <person name="Harland R.M."/>
            <person name="Taira M."/>
            <person name="Rokhsar D.S."/>
        </authorList>
    </citation>
    <scope>NUCLEOTIDE SEQUENCE [LARGE SCALE GENOMIC DNA]</scope>
    <source>
        <strain evidence="2">J</strain>
    </source>
</reference>
<dbReference type="EMBL" id="CM004482">
    <property type="protein sequence ID" value="OCT63409.1"/>
    <property type="molecule type" value="Genomic_DNA"/>
</dbReference>
<protein>
    <submittedName>
        <fullName evidence="1">Uncharacterized protein</fullName>
    </submittedName>
</protein>
<dbReference type="Proteomes" id="UP000694892">
    <property type="component" value="Chromosome 9_10L"/>
</dbReference>
<proteinExistence type="predicted"/>
<organism evidence="1 2">
    <name type="scientific">Xenopus laevis</name>
    <name type="common">African clawed frog</name>
    <dbReference type="NCBI Taxonomy" id="8355"/>
    <lineage>
        <taxon>Eukaryota</taxon>
        <taxon>Metazoa</taxon>
        <taxon>Chordata</taxon>
        <taxon>Craniata</taxon>
        <taxon>Vertebrata</taxon>
        <taxon>Euteleostomi</taxon>
        <taxon>Amphibia</taxon>
        <taxon>Batrachia</taxon>
        <taxon>Anura</taxon>
        <taxon>Pipoidea</taxon>
        <taxon>Pipidae</taxon>
        <taxon>Xenopodinae</taxon>
        <taxon>Xenopus</taxon>
        <taxon>Xenopus</taxon>
    </lineage>
</organism>